<dbReference type="InterPro" id="IPR023009">
    <property type="entry name" value="Tyrosine_recombinase_XerC/XerD"/>
</dbReference>
<evidence type="ECO:0000259" key="12">
    <source>
        <dbReference type="PROSITE" id="PS51900"/>
    </source>
</evidence>
<evidence type="ECO:0000256" key="1">
    <source>
        <dbReference type="ARBA" id="ARBA00004496"/>
    </source>
</evidence>
<dbReference type="InterPro" id="IPR002104">
    <property type="entry name" value="Integrase_catalytic"/>
</dbReference>
<keyword evidence="7 10" id="KW-0238">DNA-binding</keyword>
<comment type="similarity">
    <text evidence="2">Belongs to the 'phage' integrase family. XerD subfamily.</text>
</comment>
<feature type="active site" description="O-(3'-phospho-DNA)-tyrosine intermediate" evidence="10">
    <location>
        <position position="279"/>
    </location>
</feature>
<dbReference type="InterPro" id="IPR011932">
    <property type="entry name" value="Recomb_XerD"/>
</dbReference>
<protein>
    <recommendedName>
        <fullName evidence="10">Tyrosine recombinase XerC</fullName>
    </recommendedName>
</protein>
<dbReference type="AlphaFoldDB" id="A0A2U2XAI3"/>
<dbReference type="NCBIfam" id="TIGR02225">
    <property type="entry name" value="recomb_XerD"/>
    <property type="match status" value="1"/>
</dbReference>
<keyword evidence="5 10" id="KW-0159">Chromosome partition</keyword>
<feature type="active site" evidence="10">
    <location>
        <position position="270"/>
    </location>
</feature>
<name>A0A2U2XAI3_9FLAO</name>
<dbReference type="Proteomes" id="UP000245370">
    <property type="component" value="Unassembled WGS sequence"/>
</dbReference>
<dbReference type="InterPro" id="IPR050090">
    <property type="entry name" value="Tyrosine_recombinase_XerCD"/>
</dbReference>
<dbReference type="InterPro" id="IPR011010">
    <property type="entry name" value="DNA_brk_join_enz"/>
</dbReference>
<comment type="similarity">
    <text evidence="10">Belongs to the 'phage' integrase family. XerC subfamily.</text>
</comment>
<dbReference type="InterPro" id="IPR004107">
    <property type="entry name" value="Integrase_SAM-like_N"/>
</dbReference>
<dbReference type="OrthoDB" id="9801717at2"/>
<evidence type="ECO:0000256" key="10">
    <source>
        <dbReference type="HAMAP-Rule" id="MF_01808"/>
    </source>
</evidence>
<dbReference type="EMBL" id="QFRJ01000011">
    <property type="protein sequence ID" value="PWH84809.1"/>
    <property type="molecule type" value="Genomic_DNA"/>
</dbReference>
<sequence>MNQWSIYNRDFVNYLKIERGLAENSIFAYQRDLEKLSEFCIARSISPKEVNLENLKQFLADLYDLGLSARSQARVISGIKQFFDFMVLEGVRQEDPSSLLELPKIGMKLPVFLSIAEIDEMIAAIDLSKPEGHRNKAMLETLYSCGLRVSELINLKFSNIFFQQGFIRVIGKGNKERLVPVSPSVEKEIGIYVSGTRNHMNIQKGHEDFVFLNRRGKQLTRVMIFTIVKNLALSIGLKKKVSPHTFRHSFATHLIEGGANLRAIQEMLGHESITTTEIYTHLDQSFIREAIISYHPRNKK</sequence>
<feature type="domain" description="Tyr recombinase" evidence="11">
    <location>
        <begin position="108"/>
        <end position="292"/>
    </location>
</feature>
<comment type="subunit">
    <text evidence="10">Forms a cyclic heterotetrameric complex composed of two molecules of XerC and two molecules of XerD.</text>
</comment>
<feature type="active site" evidence="10">
    <location>
        <position position="148"/>
    </location>
</feature>
<dbReference type="SUPFAM" id="SSF56349">
    <property type="entry name" value="DNA breaking-rejoining enzymes"/>
    <property type="match status" value="1"/>
</dbReference>
<reference evidence="13 14" key="1">
    <citation type="submission" date="2018-05" db="EMBL/GenBank/DDBJ databases">
        <title>Brumimicrobium oceani sp. nov., isolated from coastal sediment.</title>
        <authorList>
            <person name="Kou Y."/>
        </authorList>
    </citation>
    <scope>NUCLEOTIDE SEQUENCE [LARGE SCALE GENOMIC DNA]</scope>
    <source>
        <strain evidence="13 14">C305</strain>
    </source>
</reference>
<dbReference type="InterPro" id="IPR013762">
    <property type="entry name" value="Integrase-like_cat_sf"/>
</dbReference>
<feature type="domain" description="Core-binding (CB)" evidence="12">
    <location>
        <begin position="2"/>
        <end position="87"/>
    </location>
</feature>
<proteinExistence type="inferred from homology"/>
<dbReference type="Pfam" id="PF00589">
    <property type="entry name" value="Phage_integrase"/>
    <property type="match status" value="1"/>
</dbReference>
<keyword evidence="14" id="KW-1185">Reference proteome</keyword>
<dbReference type="PANTHER" id="PTHR30349">
    <property type="entry name" value="PHAGE INTEGRASE-RELATED"/>
    <property type="match status" value="1"/>
</dbReference>
<dbReference type="Gene3D" id="1.10.150.130">
    <property type="match status" value="1"/>
</dbReference>
<evidence type="ECO:0000256" key="8">
    <source>
        <dbReference type="ARBA" id="ARBA00023172"/>
    </source>
</evidence>
<dbReference type="Gene3D" id="1.10.443.10">
    <property type="entry name" value="Intergrase catalytic core"/>
    <property type="match status" value="1"/>
</dbReference>
<evidence type="ECO:0000256" key="7">
    <source>
        <dbReference type="ARBA" id="ARBA00023125"/>
    </source>
</evidence>
<keyword evidence="9 10" id="KW-0131">Cell cycle</keyword>
<dbReference type="Pfam" id="PF02899">
    <property type="entry name" value="Phage_int_SAM_1"/>
    <property type="match status" value="1"/>
</dbReference>
<dbReference type="GO" id="GO:0005737">
    <property type="term" value="C:cytoplasm"/>
    <property type="evidence" value="ECO:0007669"/>
    <property type="project" value="UniProtKB-SubCell"/>
</dbReference>
<dbReference type="RefSeq" id="WP_109360216.1">
    <property type="nucleotide sequence ID" value="NZ_QFRJ01000011.1"/>
</dbReference>
<evidence type="ECO:0000256" key="3">
    <source>
        <dbReference type="ARBA" id="ARBA00022490"/>
    </source>
</evidence>
<keyword evidence="4 10" id="KW-0132">Cell division</keyword>
<evidence type="ECO:0000256" key="5">
    <source>
        <dbReference type="ARBA" id="ARBA00022829"/>
    </source>
</evidence>
<dbReference type="GO" id="GO:0051301">
    <property type="term" value="P:cell division"/>
    <property type="evidence" value="ECO:0007669"/>
    <property type="project" value="UniProtKB-KW"/>
</dbReference>
<keyword evidence="6 10" id="KW-0229">DNA integration</keyword>
<dbReference type="GO" id="GO:0003677">
    <property type="term" value="F:DNA binding"/>
    <property type="evidence" value="ECO:0007669"/>
    <property type="project" value="UniProtKB-UniRule"/>
</dbReference>
<dbReference type="PROSITE" id="PS51898">
    <property type="entry name" value="TYR_RECOMBINASE"/>
    <property type="match status" value="1"/>
</dbReference>
<dbReference type="HAMAP" id="MF_01808">
    <property type="entry name" value="Recomb_XerC_XerD"/>
    <property type="match status" value="1"/>
</dbReference>
<evidence type="ECO:0000256" key="6">
    <source>
        <dbReference type="ARBA" id="ARBA00022908"/>
    </source>
</evidence>
<dbReference type="NCBIfam" id="NF001399">
    <property type="entry name" value="PRK00283.1"/>
    <property type="match status" value="1"/>
</dbReference>
<evidence type="ECO:0000256" key="4">
    <source>
        <dbReference type="ARBA" id="ARBA00022618"/>
    </source>
</evidence>
<dbReference type="GO" id="GO:0009037">
    <property type="term" value="F:tyrosine-based site-specific recombinase activity"/>
    <property type="evidence" value="ECO:0007669"/>
    <property type="project" value="UniProtKB-UniRule"/>
</dbReference>
<dbReference type="PANTHER" id="PTHR30349:SF81">
    <property type="entry name" value="TYROSINE RECOMBINASE XERC"/>
    <property type="match status" value="1"/>
</dbReference>
<feature type="active site" evidence="10">
    <location>
        <position position="172"/>
    </location>
</feature>
<accession>A0A2U2XAI3</accession>
<dbReference type="PROSITE" id="PS51900">
    <property type="entry name" value="CB"/>
    <property type="match status" value="1"/>
</dbReference>
<dbReference type="GO" id="GO:0006313">
    <property type="term" value="P:DNA transposition"/>
    <property type="evidence" value="ECO:0007669"/>
    <property type="project" value="UniProtKB-UniRule"/>
</dbReference>
<evidence type="ECO:0000313" key="13">
    <source>
        <dbReference type="EMBL" id="PWH84809.1"/>
    </source>
</evidence>
<keyword evidence="3 10" id="KW-0963">Cytoplasm</keyword>
<keyword evidence="8 10" id="KW-0233">DNA recombination</keyword>
<evidence type="ECO:0000313" key="14">
    <source>
        <dbReference type="Proteomes" id="UP000245370"/>
    </source>
</evidence>
<dbReference type="InterPro" id="IPR044068">
    <property type="entry name" value="CB"/>
</dbReference>
<feature type="active site" evidence="10">
    <location>
        <position position="244"/>
    </location>
</feature>
<dbReference type="GO" id="GO:0007059">
    <property type="term" value="P:chromosome segregation"/>
    <property type="evidence" value="ECO:0007669"/>
    <property type="project" value="UniProtKB-UniRule"/>
</dbReference>
<comment type="function">
    <text evidence="10">Site-specific tyrosine recombinase, which acts by catalyzing the cutting and rejoining of the recombining DNA molecules. The XerC-XerD complex is essential to convert dimers of the bacterial chromosome into monomers to permit their segregation at cell division. It also contributes to the segregational stability of plasmids.</text>
</comment>
<evidence type="ECO:0000256" key="2">
    <source>
        <dbReference type="ARBA" id="ARBA00010450"/>
    </source>
</evidence>
<organism evidence="13 14">
    <name type="scientific">Brumimicrobium oceani</name>
    <dbReference type="NCBI Taxonomy" id="2100725"/>
    <lineage>
        <taxon>Bacteria</taxon>
        <taxon>Pseudomonadati</taxon>
        <taxon>Bacteroidota</taxon>
        <taxon>Flavobacteriia</taxon>
        <taxon>Flavobacteriales</taxon>
        <taxon>Crocinitomicaceae</taxon>
        <taxon>Brumimicrobium</taxon>
    </lineage>
</organism>
<feature type="active site" evidence="10">
    <location>
        <position position="247"/>
    </location>
</feature>
<gene>
    <name evidence="13" type="primary">xerD</name>
    <name evidence="10" type="synonym">xerC</name>
    <name evidence="13" type="ORF">DIT68_12845</name>
</gene>
<evidence type="ECO:0000256" key="9">
    <source>
        <dbReference type="ARBA" id="ARBA00023306"/>
    </source>
</evidence>
<comment type="subcellular location">
    <subcellularLocation>
        <location evidence="1 10">Cytoplasm</location>
    </subcellularLocation>
</comment>
<comment type="caution">
    <text evidence="13">The sequence shown here is derived from an EMBL/GenBank/DDBJ whole genome shotgun (WGS) entry which is preliminary data.</text>
</comment>
<dbReference type="InterPro" id="IPR010998">
    <property type="entry name" value="Integrase_recombinase_N"/>
</dbReference>
<reference evidence="13 14" key="2">
    <citation type="submission" date="2018-05" db="EMBL/GenBank/DDBJ databases">
        <authorList>
            <person name="Lanie J.A."/>
            <person name="Ng W.-L."/>
            <person name="Kazmierczak K.M."/>
            <person name="Andrzejewski T.M."/>
            <person name="Davidsen T.M."/>
            <person name="Wayne K.J."/>
            <person name="Tettelin H."/>
            <person name="Glass J.I."/>
            <person name="Rusch D."/>
            <person name="Podicherti R."/>
            <person name="Tsui H.-C.T."/>
            <person name="Winkler M.E."/>
        </authorList>
    </citation>
    <scope>NUCLEOTIDE SEQUENCE [LARGE SCALE GENOMIC DNA]</scope>
    <source>
        <strain evidence="13 14">C305</strain>
    </source>
</reference>
<evidence type="ECO:0000259" key="11">
    <source>
        <dbReference type="PROSITE" id="PS51898"/>
    </source>
</evidence>
<dbReference type="CDD" id="cd00798">
    <property type="entry name" value="INT_XerDC_C"/>
    <property type="match status" value="1"/>
</dbReference>